<keyword evidence="9 11" id="KW-0406">Ion transport</keyword>
<evidence type="ECO:0000313" key="14">
    <source>
        <dbReference type="Proteomes" id="UP000317835"/>
    </source>
</evidence>
<dbReference type="OrthoDB" id="9809491at2"/>
<keyword evidence="7 11" id="KW-0630">Potassium</keyword>
<evidence type="ECO:0000256" key="12">
    <source>
        <dbReference type="SAM" id="MobiDB-lite"/>
    </source>
</evidence>
<dbReference type="PIRSF" id="PIRSF001296">
    <property type="entry name" value="K_ATPase_KdpC"/>
    <property type="match status" value="1"/>
</dbReference>
<protein>
    <recommendedName>
        <fullName evidence="11">Potassium-transporting ATPase KdpC subunit</fullName>
    </recommendedName>
    <alternativeName>
        <fullName evidence="11">ATP phosphohydrolase [potassium-transporting] C chain</fullName>
    </alternativeName>
    <alternativeName>
        <fullName evidence="11">Potassium-binding and translocating subunit C</fullName>
    </alternativeName>
    <alternativeName>
        <fullName evidence="11">Potassium-translocating ATPase C chain</fullName>
    </alternativeName>
</protein>
<reference evidence="13 14" key="1">
    <citation type="submission" date="2019-02" db="EMBL/GenBank/DDBJ databases">
        <title>Deep-cultivation of Planctomycetes and their phenomic and genomic characterization uncovers novel biology.</title>
        <authorList>
            <person name="Wiegand S."/>
            <person name="Jogler M."/>
            <person name="Boedeker C."/>
            <person name="Pinto D."/>
            <person name="Vollmers J."/>
            <person name="Rivas-Marin E."/>
            <person name="Kohn T."/>
            <person name="Peeters S.H."/>
            <person name="Heuer A."/>
            <person name="Rast P."/>
            <person name="Oberbeckmann S."/>
            <person name="Bunk B."/>
            <person name="Jeske O."/>
            <person name="Meyerdierks A."/>
            <person name="Storesund J.E."/>
            <person name="Kallscheuer N."/>
            <person name="Luecker S."/>
            <person name="Lage O.M."/>
            <person name="Pohl T."/>
            <person name="Merkel B.J."/>
            <person name="Hornburger P."/>
            <person name="Mueller R.-W."/>
            <person name="Bruemmer F."/>
            <person name="Labrenz M."/>
            <person name="Spormann A.M."/>
            <person name="Op den Camp H."/>
            <person name="Overmann J."/>
            <person name="Amann R."/>
            <person name="Jetten M.S.M."/>
            <person name="Mascher T."/>
            <person name="Medema M.H."/>
            <person name="Devos D.P."/>
            <person name="Kaster A.-K."/>
            <person name="Ovreas L."/>
            <person name="Rohde M."/>
            <person name="Galperin M.Y."/>
            <person name="Jogler C."/>
        </authorList>
    </citation>
    <scope>NUCLEOTIDE SEQUENCE [LARGE SCALE GENOMIC DNA]</scope>
    <source>
        <strain evidence="13 14">ElP</strain>
        <plasmid evidence="14">pelp_1</plasmid>
    </source>
</reference>
<keyword evidence="4 11" id="KW-0812">Transmembrane</keyword>
<evidence type="ECO:0000256" key="6">
    <source>
        <dbReference type="ARBA" id="ARBA00022840"/>
    </source>
</evidence>
<dbReference type="Pfam" id="PF02669">
    <property type="entry name" value="KdpC"/>
    <property type="match status" value="1"/>
</dbReference>
<keyword evidence="8 11" id="KW-1133">Transmembrane helix</keyword>
<dbReference type="RefSeq" id="WP_145279367.1">
    <property type="nucleotide sequence ID" value="NZ_CP036427.1"/>
</dbReference>
<keyword evidence="10 11" id="KW-0472">Membrane</keyword>
<evidence type="ECO:0000256" key="1">
    <source>
        <dbReference type="ARBA" id="ARBA00022448"/>
    </source>
</evidence>
<keyword evidence="5 11" id="KW-0547">Nucleotide-binding</keyword>
<evidence type="ECO:0000256" key="3">
    <source>
        <dbReference type="ARBA" id="ARBA00022538"/>
    </source>
</evidence>
<keyword evidence="2 11" id="KW-1003">Cell membrane</keyword>
<dbReference type="NCBIfam" id="NF001454">
    <property type="entry name" value="PRK00315.1"/>
    <property type="match status" value="1"/>
</dbReference>
<dbReference type="NCBIfam" id="TIGR00681">
    <property type="entry name" value="kdpC"/>
    <property type="match status" value="1"/>
</dbReference>
<dbReference type="KEGG" id="tpla:ElP_71410"/>
<evidence type="ECO:0000256" key="5">
    <source>
        <dbReference type="ARBA" id="ARBA00022741"/>
    </source>
</evidence>
<name>A0A518HEA6_9BACT</name>
<dbReference type="EMBL" id="CP036427">
    <property type="protein sequence ID" value="QDV39177.1"/>
    <property type="molecule type" value="Genomic_DNA"/>
</dbReference>
<evidence type="ECO:0000313" key="13">
    <source>
        <dbReference type="EMBL" id="QDV39177.1"/>
    </source>
</evidence>
<accession>A0A518HEA6</accession>
<evidence type="ECO:0000256" key="8">
    <source>
        <dbReference type="ARBA" id="ARBA00022989"/>
    </source>
</evidence>
<evidence type="ECO:0000256" key="9">
    <source>
        <dbReference type="ARBA" id="ARBA00023065"/>
    </source>
</evidence>
<dbReference type="GO" id="GO:0005886">
    <property type="term" value="C:plasma membrane"/>
    <property type="evidence" value="ECO:0007669"/>
    <property type="project" value="UniProtKB-SubCell"/>
</dbReference>
<dbReference type="GO" id="GO:0008556">
    <property type="term" value="F:P-type potassium transmembrane transporter activity"/>
    <property type="evidence" value="ECO:0007669"/>
    <property type="project" value="InterPro"/>
</dbReference>
<keyword evidence="3 11" id="KW-0633">Potassium transport</keyword>
<geneLocation type="plasmid" evidence="14">
    <name>pelp_1</name>
</geneLocation>
<dbReference type="GO" id="GO:0005524">
    <property type="term" value="F:ATP binding"/>
    <property type="evidence" value="ECO:0007669"/>
    <property type="project" value="UniProtKB-UniRule"/>
</dbReference>
<dbReference type="PANTHER" id="PTHR30042">
    <property type="entry name" value="POTASSIUM-TRANSPORTING ATPASE C CHAIN"/>
    <property type="match status" value="1"/>
</dbReference>
<evidence type="ECO:0000256" key="4">
    <source>
        <dbReference type="ARBA" id="ARBA00022692"/>
    </source>
</evidence>
<keyword evidence="13" id="KW-0614">Plasmid</keyword>
<evidence type="ECO:0000256" key="11">
    <source>
        <dbReference type="HAMAP-Rule" id="MF_00276"/>
    </source>
</evidence>
<evidence type="ECO:0000256" key="10">
    <source>
        <dbReference type="ARBA" id="ARBA00023136"/>
    </source>
</evidence>
<keyword evidence="6 11" id="KW-0067">ATP-binding</keyword>
<organism evidence="13 14">
    <name type="scientific">Tautonia plasticadhaerens</name>
    <dbReference type="NCBI Taxonomy" id="2527974"/>
    <lineage>
        <taxon>Bacteria</taxon>
        <taxon>Pseudomonadati</taxon>
        <taxon>Planctomycetota</taxon>
        <taxon>Planctomycetia</taxon>
        <taxon>Isosphaerales</taxon>
        <taxon>Isosphaeraceae</taxon>
        <taxon>Tautonia</taxon>
    </lineage>
</organism>
<sequence length="185" mass="19533">MIRQTVNALIASVVTFALCAVAYPAAAWGLGQLLFPTNADGSLLYRRDRTVLGSALVAQPFASDGYFHPRPSAVDHDASATGGSNLGPRSPKLREQVAERTASLGATDEHPAPPDLVTASGSGIDPHVSPEAARFQARRVAEARGLPIDRVLGLIEQHVERSGFVIGAPPRVNVLRLNLALDDAQ</sequence>
<dbReference type="PANTHER" id="PTHR30042:SF2">
    <property type="entry name" value="POTASSIUM-TRANSPORTING ATPASE KDPC SUBUNIT"/>
    <property type="match status" value="1"/>
</dbReference>
<dbReference type="InterPro" id="IPR003820">
    <property type="entry name" value="KdpC"/>
</dbReference>
<feature type="region of interest" description="Disordered" evidence="12">
    <location>
        <begin position="68"/>
        <end position="113"/>
    </location>
</feature>
<evidence type="ECO:0000256" key="2">
    <source>
        <dbReference type="ARBA" id="ARBA00022475"/>
    </source>
</evidence>
<comment type="function">
    <text evidence="11">Part of the high-affinity ATP-driven potassium transport (or Kdp) system, which catalyzes the hydrolysis of ATP coupled with the electrogenic transport of potassium into the cytoplasm. This subunit acts as a catalytic chaperone that increases the ATP-binding affinity of the ATP-hydrolyzing subunit KdpB by the formation of a transient KdpB/KdpC/ATP ternary complex.</text>
</comment>
<keyword evidence="1 11" id="KW-0813">Transport</keyword>
<dbReference type="Proteomes" id="UP000317835">
    <property type="component" value="Plasmid pElP_1"/>
</dbReference>
<evidence type="ECO:0000256" key="7">
    <source>
        <dbReference type="ARBA" id="ARBA00022958"/>
    </source>
</evidence>
<comment type="subcellular location">
    <subcellularLocation>
        <location evidence="11">Cell membrane</location>
        <topology evidence="11">Single-pass membrane protein</topology>
    </subcellularLocation>
</comment>
<comment type="subunit">
    <text evidence="11">The system is composed of three essential subunits: KdpA, KdpB and KdpC.</text>
</comment>
<comment type="similarity">
    <text evidence="11">Belongs to the KdpC family.</text>
</comment>
<proteinExistence type="inferred from homology"/>
<dbReference type="AlphaFoldDB" id="A0A518HEA6"/>
<dbReference type="HAMAP" id="MF_00276">
    <property type="entry name" value="KdpC"/>
    <property type="match status" value="1"/>
</dbReference>
<keyword evidence="14" id="KW-1185">Reference proteome</keyword>
<gene>
    <name evidence="11 13" type="primary">kdpC</name>
    <name evidence="13" type="ORF">ElP_71410</name>
</gene>